<name>A0A0F8ZTF4_9ZZZZ</name>
<proteinExistence type="predicted"/>
<dbReference type="InterPro" id="IPR029062">
    <property type="entry name" value="Class_I_gatase-like"/>
</dbReference>
<dbReference type="AlphaFoldDB" id="A0A0F8ZTF4"/>
<sequence>ALDRTAVCRRLSKYKPFVIRSTHAAGPNRGPHNRSYWFYKRMAPVSHRYGAGFGVEPPGGDLTLDELRQELFEDASAGANHIFSYFQNYKLLPHTVAEYRRVLRPHERTLVDIGILYPTSQLLLEMSPFPPDQIPFCSAGREYFDYDVVDENMIGWGMLGDYKVLVQTGGKLLEADTIGRIDRWVRAGGLLILRADSPIESVEGDRTMGLTWHRGAGKDVAGGKATLWPAGRGAVARIPFKSVQTYLAAVVAVLREAGDRLPALKRLDGFDGQADGTWTTDFPTCRLRYNVESRRTTIHPRTRRPRTRNAEQ</sequence>
<comment type="caution">
    <text evidence="1">The sequence shown here is derived from an EMBL/GenBank/DDBJ whole genome shotgun (WGS) entry which is preliminary data.</text>
</comment>
<dbReference type="Gene3D" id="3.40.50.880">
    <property type="match status" value="1"/>
</dbReference>
<protein>
    <submittedName>
        <fullName evidence="1">Uncharacterized protein</fullName>
    </submittedName>
</protein>
<feature type="non-terminal residue" evidence="1">
    <location>
        <position position="1"/>
    </location>
</feature>
<reference evidence="1" key="1">
    <citation type="journal article" date="2015" name="Nature">
        <title>Complex archaea that bridge the gap between prokaryotes and eukaryotes.</title>
        <authorList>
            <person name="Spang A."/>
            <person name="Saw J.H."/>
            <person name="Jorgensen S.L."/>
            <person name="Zaremba-Niedzwiedzka K."/>
            <person name="Martijn J."/>
            <person name="Lind A.E."/>
            <person name="van Eijk R."/>
            <person name="Schleper C."/>
            <person name="Guy L."/>
            <person name="Ettema T.J."/>
        </authorList>
    </citation>
    <scope>NUCLEOTIDE SEQUENCE</scope>
</reference>
<organism evidence="1">
    <name type="scientific">marine sediment metagenome</name>
    <dbReference type="NCBI Taxonomy" id="412755"/>
    <lineage>
        <taxon>unclassified sequences</taxon>
        <taxon>metagenomes</taxon>
        <taxon>ecological metagenomes</taxon>
    </lineage>
</organism>
<evidence type="ECO:0000313" key="1">
    <source>
        <dbReference type="EMBL" id="KKK97088.1"/>
    </source>
</evidence>
<accession>A0A0F8ZTF4</accession>
<gene>
    <name evidence="1" type="ORF">LCGC14_2656250</name>
</gene>
<dbReference type="EMBL" id="LAZR01046201">
    <property type="protein sequence ID" value="KKK97088.1"/>
    <property type="molecule type" value="Genomic_DNA"/>
</dbReference>